<reference evidence="1 2" key="1">
    <citation type="submission" date="2013-06" db="EMBL/GenBank/DDBJ databases">
        <authorList>
            <person name="Weinstock G."/>
            <person name="Sodergren E."/>
            <person name="Lobos E.A."/>
            <person name="Fulton L."/>
            <person name="Fulton R."/>
            <person name="Courtney L."/>
            <person name="Fronick C."/>
            <person name="O'Laughlin M."/>
            <person name="Godfrey J."/>
            <person name="Wilson R.M."/>
            <person name="Miner T."/>
            <person name="Farmer C."/>
            <person name="Delehaunty K."/>
            <person name="Cordes M."/>
            <person name="Minx P."/>
            <person name="Tomlinson C."/>
            <person name="Chen J."/>
            <person name="Wollam A."/>
            <person name="Pepin K.H."/>
            <person name="Bhonagiri V."/>
            <person name="Zhang X."/>
            <person name="Warren W."/>
            <person name="Mitreva M."/>
            <person name="Mardis E.R."/>
            <person name="Wilson R.K."/>
        </authorList>
    </citation>
    <scope>NUCLEOTIDE SEQUENCE [LARGE SCALE GENOMIC DNA]</scope>
    <source>
        <strain evidence="1 2">JCP8017A</strain>
    </source>
</reference>
<organism evidence="1 2">
    <name type="scientific">Gardnerella pickettii JCP8017A</name>
    <dbReference type="NCBI Taxonomy" id="1261062"/>
    <lineage>
        <taxon>Bacteria</taxon>
        <taxon>Bacillati</taxon>
        <taxon>Actinomycetota</taxon>
        <taxon>Actinomycetes</taxon>
        <taxon>Bifidobacteriales</taxon>
        <taxon>Bifidobacteriaceae</taxon>
        <taxon>Gardnerella</taxon>
        <taxon>Gardnerella pickettii</taxon>
    </lineage>
</organism>
<sequence>MTTLENPKAKFYKNTCKTCAKPYVKHIQNTYKTHAKQLIFCKIYIGNCL</sequence>
<protein>
    <submittedName>
        <fullName evidence="1">Uncharacterized protein</fullName>
    </submittedName>
</protein>
<dbReference type="AlphaFoldDB" id="T2PLW3"/>
<evidence type="ECO:0000313" key="1">
    <source>
        <dbReference type="EMBL" id="EPI52971.1"/>
    </source>
</evidence>
<comment type="caution">
    <text evidence="1">The sequence shown here is derived from an EMBL/GenBank/DDBJ whole genome shotgun (WGS) entry which is preliminary data.</text>
</comment>
<accession>T2PLW3</accession>
<gene>
    <name evidence="1" type="ORF">HMPREF1577_00352</name>
</gene>
<dbReference type="EMBL" id="ATJN01000019">
    <property type="protein sequence ID" value="EPI52971.1"/>
    <property type="molecule type" value="Genomic_DNA"/>
</dbReference>
<dbReference type="HOGENOM" id="CLU_3136074_0_0_11"/>
<dbReference type="Proteomes" id="UP000015779">
    <property type="component" value="Unassembled WGS sequence"/>
</dbReference>
<proteinExistence type="predicted"/>
<name>T2PLW3_9BIFI</name>
<evidence type="ECO:0000313" key="2">
    <source>
        <dbReference type="Proteomes" id="UP000015779"/>
    </source>
</evidence>